<accession>A0A6G4D2H6</accession>
<evidence type="ECO:0000313" key="1">
    <source>
        <dbReference type="EMBL" id="NFC47396.1"/>
    </source>
</evidence>
<dbReference type="AlphaFoldDB" id="A0A6G4D2H6"/>
<sequence length="85" mass="9737">MVLFDRNVKNPLGGNSVEDIKVTVTQEKREETIDKILDLVEKEFKGIDVTAVFTKKLLEDTVRTLENRCMETSLRFINKGVNEGH</sequence>
<name>A0A6G4D2H6_CLOBO</name>
<comment type="caution">
    <text evidence="1">The sequence shown here is derived from an EMBL/GenBank/DDBJ whole genome shotgun (WGS) entry which is preliminary data.</text>
</comment>
<organism evidence="1">
    <name type="scientific">Clostridium botulinum</name>
    <dbReference type="NCBI Taxonomy" id="1491"/>
    <lineage>
        <taxon>Bacteria</taxon>
        <taxon>Bacillati</taxon>
        <taxon>Bacillota</taxon>
        <taxon>Clostridia</taxon>
        <taxon>Eubacteriales</taxon>
        <taxon>Clostridiaceae</taxon>
        <taxon>Clostridium</taxon>
    </lineage>
</organism>
<protein>
    <submittedName>
        <fullName evidence="1">Uncharacterized protein</fullName>
    </submittedName>
</protein>
<reference evidence="1" key="1">
    <citation type="submission" date="2019-02" db="EMBL/GenBank/DDBJ databases">
        <title>Genome sequencing of Clostridium botulinum clinical isolates.</title>
        <authorList>
            <person name="Brunt J."/>
            <person name="Van Vliet A.H.M."/>
            <person name="Stringer S.C."/>
            <person name="Grant K.A."/>
            <person name="Carter A.C."/>
            <person name="Peck M.W."/>
        </authorList>
    </citation>
    <scope>NUCLEOTIDE SEQUENCE</scope>
    <source>
        <strain evidence="1">H065060505</strain>
    </source>
</reference>
<dbReference type="EMBL" id="SGMF01000015">
    <property type="protein sequence ID" value="NFC47396.1"/>
    <property type="molecule type" value="Genomic_DNA"/>
</dbReference>
<proteinExistence type="predicted"/>
<gene>
    <name evidence="1" type="ORF">EXN05_08990</name>
</gene>